<evidence type="ECO:0000259" key="2">
    <source>
        <dbReference type="Pfam" id="PF18184"/>
    </source>
</evidence>
<name>A0A1H0E219_9ACTN</name>
<dbReference type="AlphaFoldDB" id="A0A1H0E219"/>
<evidence type="ECO:0000259" key="1">
    <source>
        <dbReference type="Pfam" id="PF18181"/>
    </source>
</evidence>
<feature type="domain" description="SMODS and SLOG-associating 2TM effector" evidence="1">
    <location>
        <begin position="179"/>
        <end position="301"/>
    </location>
</feature>
<evidence type="ECO:0000313" key="3">
    <source>
        <dbReference type="EMBL" id="SDN76376.1"/>
    </source>
</evidence>
<dbReference type="EMBL" id="FNIE01000005">
    <property type="protein sequence ID" value="SDN76376.1"/>
    <property type="molecule type" value="Genomic_DNA"/>
</dbReference>
<dbReference type="RefSeq" id="WP_093784690.1">
    <property type="nucleotide sequence ID" value="NZ_FNIE01000005.1"/>
</dbReference>
<feature type="domain" description="SMODS and SLOG-associating 2TM effector" evidence="2">
    <location>
        <begin position="18"/>
        <end position="176"/>
    </location>
</feature>
<dbReference type="OrthoDB" id="9806639at2"/>
<proteinExistence type="predicted"/>
<reference evidence="3 4" key="1">
    <citation type="submission" date="2016-10" db="EMBL/GenBank/DDBJ databases">
        <authorList>
            <person name="de Groot N.N."/>
        </authorList>
    </citation>
    <scope>NUCLEOTIDE SEQUENCE [LARGE SCALE GENOMIC DNA]</scope>
    <source>
        <strain evidence="3 4">CGMCC 4.2022</strain>
    </source>
</reference>
<protein>
    <recommendedName>
        <fullName evidence="5">DUF4231 domain-containing protein</fullName>
    </recommendedName>
</protein>
<dbReference type="Pfam" id="PF18184">
    <property type="entry name" value="SLATT_3"/>
    <property type="match status" value="1"/>
</dbReference>
<keyword evidence="4" id="KW-1185">Reference proteome</keyword>
<sequence>MSGTAVQRSFLFGDPDLPALFHRTDTAALSSQRATLVWLRRQMLLLVVAAACSGLPWRLRIGPADVLSLLSACAYVGALWFTWRTARQRPKDDWQLQRSAAELVRSHCWRYAVCGAPYGRDVRDPDGALEAAVHDGLHRLATIGWREPPLTGGPGPAFLVTTGMRELRAKPFAVRRDVYLRDRVAEQHDWYVRRAVESRRGARLWEAVTVLGTLAALAAAIAKALEWGTSMDLVGIASSAAAASVAWSEVRQYQPLVAAHSLVAQELSAMAAALQHVDTEQVWAANVAAAEERVSPDYTAWVARHHG</sequence>
<dbReference type="Proteomes" id="UP000199341">
    <property type="component" value="Unassembled WGS sequence"/>
</dbReference>
<evidence type="ECO:0008006" key="5">
    <source>
        <dbReference type="Google" id="ProtNLM"/>
    </source>
</evidence>
<dbReference type="Pfam" id="PF18181">
    <property type="entry name" value="SLATT_1"/>
    <property type="match status" value="1"/>
</dbReference>
<dbReference type="NCBIfam" id="NF033610">
    <property type="entry name" value="SLATT_3"/>
    <property type="match status" value="1"/>
</dbReference>
<gene>
    <name evidence="3" type="ORF">SAMN05216259_105441</name>
</gene>
<evidence type="ECO:0000313" key="4">
    <source>
        <dbReference type="Proteomes" id="UP000199341"/>
    </source>
</evidence>
<accession>A0A1H0E219</accession>
<dbReference type="NCBIfam" id="NF033634">
    <property type="entry name" value="SLATT_1"/>
    <property type="match status" value="1"/>
</dbReference>
<organism evidence="3 4">
    <name type="scientific">Actinacidiphila guanduensis</name>
    <dbReference type="NCBI Taxonomy" id="310781"/>
    <lineage>
        <taxon>Bacteria</taxon>
        <taxon>Bacillati</taxon>
        <taxon>Actinomycetota</taxon>
        <taxon>Actinomycetes</taxon>
        <taxon>Kitasatosporales</taxon>
        <taxon>Streptomycetaceae</taxon>
        <taxon>Actinacidiphila</taxon>
    </lineage>
</organism>
<dbReference type="InterPro" id="IPR040884">
    <property type="entry name" value="SLATT_1"/>
</dbReference>
<dbReference type="STRING" id="310781.SAMN05216259_105441"/>
<dbReference type="InterPro" id="IPR041116">
    <property type="entry name" value="SLATT_3"/>
</dbReference>